<dbReference type="EMBL" id="QTJX01000001">
    <property type="protein sequence ID" value="RDY61415.1"/>
    <property type="molecule type" value="Genomic_DNA"/>
</dbReference>
<dbReference type="PROSITE" id="PS51257">
    <property type="entry name" value="PROKAR_LIPOPROTEIN"/>
    <property type="match status" value="1"/>
</dbReference>
<gene>
    <name evidence="1" type="ORF">DX873_04445</name>
</gene>
<accession>A0A371JUD4</accession>
<dbReference type="Pfam" id="PF14054">
    <property type="entry name" value="DUF4249"/>
    <property type="match status" value="1"/>
</dbReference>
<protein>
    <submittedName>
        <fullName evidence="1">DUF4249 domain-containing protein</fullName>
    </submittedName>
</protein>
<dbReference type="OrthoDB" id="1062680at2"/>
<dbReference type="Proteomes" id="UP000261828">
    <property type="component" value="Unassembled WGS sequence"/>
</dbReference>
<name>A0A371JUD4_9FLAO</name>
<comment type="caution">
    <text evidence="1">The sequence shown here is derived from an EMBL/GenBank/DDBJ whole genome shotgun (WGS) entry which is preliminary data.</text>
</comment>
<dbReference type="AlphaFoldDB" id="A0A371JUD4"/>
<evidence type="ECO:0000313" key="1">
    <source>
        <dbReference type="EMBL" id="RDY61415.1"/>
    </source>
</evidence>
<evidence type="ECO:0000313" key="2">
    <source>
        <dbReference type="Proteomes" id="UP000261828"/>
    </source>
</evidence>
<reference evidence="1 2" key="1">
    <citation type="submission" date="2018-08" db="EMBL/GenBank/DDBJ databases">
        <title>Muricauda nanhaiensis sp. nov., isolated from seawater of the South China Sea.</title>
        <authorList>
            <person name="Dang Y."/>
        </authorList>
    </citation>
    <scope>NUCLEOTIDE SEQUENCE [LARGE SCALE GENOMIC DNA]</scope>
    <source>
        <strain evidence="1 2">SM1704</strain>
    </source>
</reference>
<organism evidence="1 2">
    <name type="scientific">Flagellimonas nanhaiensis</name>
    <dbReference type="NCBI Taxonomy" id="2292706"/>
    <lineage>
        <taxon>Bacteria</taxon>
        <taxon>Pseudomonadati</taxon>
        <taxon>Bacteroidota</taxon>
        <taxon>Flavobacteriia</taxon>
        <taxon>Flavobacteriales</taxon>
        <taxon>Flavobacteriaceae</taxon>
        <taxon>Flagellimonas</taxon>
    </lineage>
</organism>
<dbReference type="InterPro" id="IPR025345">
    <property type="entry name" value="DUF4249"/>
</dbReference>
<proteinExistence type="predicted"/>
<dbReference type="RefSeq" id="WP_116183296.1">
    <property type="nucleotide sequence ID" value="NZ_QTJX01000001.1"/>
</dbReference>
<sequence length="394" mass="44428">MRRTSITYRCLLPVFTGCLLSSCIEPFEVTFRDFESALVIDATLTNELKQQKILISRTYRFEDEGAAGVSGATVQVVSEDGSRYDFTETDSGTYVSSEVFAAQTNVGYTLLVGTKDGQEYTSDIARTSGTSKIDSLYAQRVSNDFGEEGMGMFLNASNLDSDTNFYRYEYEETYKIIAPEWNPVELDVDEEIDPPGIFFTTRSLGERVCYGSNSSNKIILASTENLNEGRISNFMVHFVDRNNYILSHRYSILVRQYSQSTRAHDFYETLNNFSNSESLFSETQPGFLEGNISPIGNQDEKVLGYFNVVNVDEKRIFFNYEDFFPGERLPPYVDPCREGAPGIGLIDLVRWDLVKYVRDNEGEFPGAGPYVTVPEVCGDCTVLGSSEIPEFWID</sequence>
<keyword evidence="2" id="KW-1185">Reference proteome</keyword>